<accession>A0ABT0S9Q3</accession>
<keyword evidence="7" id="KW-0547">Nucleotide-binding</keyword>
<sequence length="442" mass="47634">MGFRRKFEFGLAWRTLVLILAIWLLAQAISTPDLRAARIVAALIAFSALASLWQFIRRTNFQVARFIESVRFEDYSQRFSDPSGGGFDVLGDTLDHALKALQARHAEAAVEARYLAAIVDDSPSALLSIDEDGHVEMLNKAARQLFARQPISRREDLAVLGAELAAAADLPPGTRKITRLLIDGIPHRAILASAHVARLDRGATILSILPVQSELGALEVAAQADLVRVLTHEIMNSLTPVTSLARSSADMVALAEQQGADLGDARVATETVARRAEGILRFVESYREFAQTPEVRRQSFAALPWAEELLRLALASAPDRVAGASLEMKPESLKLNADPELLAQALLNLLRNAFRVTADSPDPIVVLAFSRQAGGRIKIEVRDNGPGIPADRRDDVFLPFYTTHKGGSGVGLSFARQVALAHGGSISAGEAPEGGAEVALVI</sequence>
<dbReference type="SUPFAM" id="SSF55874">
    <property type="entry name" value="ATPase domain of HSP90 chaperone/DNA topoisomerase II/histidine kinase"/>
    <property type="match status" value="1"/>
</dbReference>
<dbReference type="PRINTS" id="PR00344">
    <property type="entry name" value="BCTRLSENSOR"/>
</dbReference>
<keyword evidence="5" id="KW-0812">Transmembrane</keyword>
<protein>
    <recommendedName>
        <fullName evidence="2">histidine kinase</fullName>
        <ecNumber evidence="2">2.7.13.3</ecNumber>
    </recommendedName>
</protein>
<evidence type="ECO:0000259" key="6">
    <source>
        <dbReference type="PROSITE" id="PS50109"/>
    </source>
</evidence>
<evidence type="ECO:0000256" key="2">
    <source>
        <dbReference type="ARBA" id="ARBA00012438"/>
    </source>
</evidence>
<keyword evidence="8" id="KW-1185">Reference proteome</keyword>
<dbReference type="PROSITE" id="PS50109">
    <property type="entry name" value="HIS_KIN"/>
    <property type="match status" value="1"/>
</dbReference>
<dbReference type="PANTHER" id="PTHR42878:SF15">
    <property type="entry name" value="BACTERIOPHYTOCHROME"/>
    <property type="match status" value="1"/>
</dbReference>
<dbReference type="EC" id="2.7.13.3" evidence="2"/>
<dbReference type="CDD" id="cd00075">
    <property type="entry name" value="HATPase"/>
    <property type="match status" value="1"/>
</dbReference>
<dbReference type="PANTHER" id="PTHR42878">
    <property type="entry name" value="TWO-COMPONENT HISTIDINE KINASE"/>
    <property type="match status" value="1"/>
</dbReference>
<dbReference type="GO" id="GO:0005524">
    <property type="term" value="F:ATP binding"/>
    <property type="evidence" value="ECO:0007669"/>
    <property type="project" value="UniProtKB-KW"/>
</dbReference>
<feature type="domain" description="Histidine kinase" evidence="6">
    <location>
        <begin position="229"/>
        <end position="442"/>
    </location>
</feature>
<evidence type="ECO:0000313" key="8">
    <source>
        <dbReference type="Proteomes" id="UP001165383"/>
    </source>
</evidence>
<name>A0ABT0S9Q3_9SPHN</name>
<dbReference type="InterPro" id="IPR003594">
    <property type="entry name" value="HATPase_dom"/>
</dbReference>
<dbReference type="EMBL" id="JAMGBB010000001">
    <property type="protein sequence ID" value="MCL6740872.1"/>
    <property type="molecule type" value="Genomic_DNA"/>
</dbReference>
<feature type="transmembrane region" description="Helical" evidence="5">
    <location>
        <begin position="36"/>
        <end position="56"/>
    </location>
</feature>
<dbReference type="RefSeq" id="WP_249915281.1">
    <property type="nucleotide sequence ID" value="NZ_JAMGBB010000001.1"/>
</dbReference>
<feature type="transmembrane region" description="Helical" evidence="5">
    <location>
        <begin position="12"/>
        <end position="30"/>
    </location>
</feature>
<dbReference type="SMART" id="SM00387">
    <property type="entry name" value="HATPase_c"/>
    <property type="match status" value="1"/>
</dbReference>
<keyword evidence="5" id="KW-0472">Membrane</keyword>
<dbReference type="InterPro" id="IPR050351">
    <property type="entry name" value="BphY/WalK/GraS-like"/>
</dbReference>
<proteinExistence type="predicted"/>
<evidence type="ECO:0000256" key="1">
    <source>
        <dbReference type="ARBA" id="ARBA00000085"/>
    </source>
</evidence>
<keyword evidence="7" id="KW-0067">ATP-binding</keyword>
<evidence type="ECO:0000256" key="5">
    <source>
        <dbReference type="SAM" id="Phobius"/>
    </source>
</evidence>
<dbReference type="Gene3D" id="3.30.565.10">
    <property type="entry name" value="Histidine kinase-like ATPase, C-terminal domain"/>
    <property type="match status" value="1"/>
</dbReference>
<dbReference type="InterPro" id="IPR004358">
    <property type="entry name" value="Sig_transdc_His_kin-like_C"/>
</dbReference>
<keyword evidence="5" id="KW-1133">Transmembrane helix</keyword>
<dbReference type="Pfam" id="PF02518">
    <property type="entry name" value="HATPase_c"/>
    <property type="match status" value="1"/>
</dbReference>
<dbReference type="InterPro" id="IPR036890">
    <property type="entry name" value="HATPase_C_sf"/>
</dbReference>
<organism evidence="7 8">
    <name type="scientific">Sphingomonas brevis</name>
    <dbReference type="NCBI Taxonomy" id="2908206"/>
    <lineage>
        <taxon>Bacteria</taxon>
        <taxon>Pseudomonadati</taxon>
        <taxon>Pseudomonadota</taxon>
        <taxon>Alphaproteobacteria</taxon>
        <taxon>Sphingomonadales</taxon>
        <taxon>Sphingomonadaceae</taxon>
        <taxon>Sphingomonas</taxon>
    </lineage>
</organism>
<keyword evidence="3" id="KW-0808">Transferase</keyword>
<evidence type="ECO:0000256" key="4">
    <source>
        <dbReference type="ARBA" id="ARBA00022777"/>
    </source>
</evidence>
<evidence type="ECO:0000313" key="7">
    <source>
        <dbReference type="EMBL" id="MCL6740872.1"/>
    </source>
</evidence>
<gene>
    <name evidence="7" type="ORF">LZ518_06980</name>
</gene>
<reference evidence="7" key="1">
    <citation type="submission" date="2022-05" db="EMBL/GenBank/DDBJ databases">
        <authorList>
            <person name="Jo J.-H."/>
            <person name="Im W.-T."/>
        </authorList>
    </citation>
    <scope>NUCLEOTIDE SEQUENCE</scope>
    <source>
        <strain evidence="7">RB56-2</strain>
    </source>
</reference>
<dbReference type="Proteomes" id="UP001165383">
    <property type="component" value="Unassembled WGS sequence"/>
</dbReference>
<keyword evidence="4" id="KW-0418">Kinase</keyword>
<evidence type="ECO:0000256" key="3">
    <source>
        <dbReference type="ARBA" id="ARBA00022679"/>
    </source>
</evidence>
<comment type="catalytic activity">
    <reaction evidence="1">
        <text>ATP + protein L-histidine = ADP + protein N-phospho-L-histidine.</text>
        <dbReference type="EC" id="2.7.13.3"/>
    </reaction>
</comment>
<dbReference type="Gene3D" id="3.30.450.20">
    <property type="entry name" value="PAS domain"/>
    <property type="match status" value="1"/>
</dbReference>
<dbReference type="InterPro" id="IPR005467">
    <property type="entry name" value="His_kinase_dom"/>
</dbReference>
<comment type="caution">
    <text evidence="7">The sequence shown here is derived from an EMBL/GenBank/DDBJ whole genome shotgun (WGS) entry which is preliminary data.</text>
</comment>